<reference evidence="1 2" key="1">
    <citation type="submission" date="2010-12" db="EMBL/GenBank/DDBJ databases">
        <title>Complete sequence of Bacillus cellulosilyticus DSM 2522.</title>
        <authorList>
            <consortium name="US DOE Joint Genome Institute"/>
            <person name="Lucas S."/>
            <person name="Copeland A."/>
            <person name="Lapidus A."/>
            <person name="Cheng J.-F."/>
            <person name="Bruce D."/>
            <person name="Goodwin L."/>
            <person name="Pitluck S."/>
            <person name="Chertkov O."/>
            <person name="Detter J.C."/>
            <person name="Han C."/>
            <person name="Tapia R."/>
            <person name="Land M."/>
            <person name="Hauser L."/>
            <person name="Jeffries C."/>
            <person name="Kyrpides N."/>
            <person name="Ivanova N."/>
            <person name="Mikhailova N."/>
            <person name="Brumm P."/>
            <person name="Mead D."/>
            <person name="Woyke T."/>
        </authorList>
    </citation>
    <scope>NUCLEOTIDE SEQUENCE [LARGE SCALE GENOMIC DNA]</scope>
    <source>
        <strain evidence="2">ATCC 21833 / DSM 2522 / FERM P-1141 / JCM 9156 / N-4</strain>
    </source>
</reference>
<evidence type="ECO:0000313" key="1">
    <source>
        <dbReference type="EMBL" id="ADU29214.1"/>
    </source>
</evidence>
<proteinExistence type="predicted"/>
<organism evidence="1 2">
    <name type="scientific">Evansella cellulosilytica (strain ATCC 21833 / DSM 2522 / FERM P-1141 / JCM 9156 / N-4)</name>
    <name type="common">Bacillus cellulosilyticus</name>
    <dbReference type="NCBI Taxonomy" id="649639"/>
    <lineage>
        <taxon>Bacteria</taxon>
        <taxon>Bacillati</taxon>
        <taxon>Bacillota</taxon>
        <taxon>Bacilli</taxon>
        <taxon>Bacillales</taxon>
        <taxon>Bacillaceae</taxon>
        <taxon>Evansella</taxon>
    </lineage>
</organism>
<gene>
    <name evidence="1" type="ordered locus">Bcell_0938</name>
</gene>
<dbReference type="SUPFAM" id="SSF55729">
    <property type="entry name" value="Acyl-CoA N-acyltransferases (Nat)"/>
    <property type="match status" value="1"/>
</dbReference>
<protein>
    <submittedName>
        <fullName evidence="1">GCN5-related N-acetyltransferase</fullName>
    </submittedName>
</protein>
<dbReference type="InterPro" id="IPR027365">
    <property type="entry name" value="GNAT_acetyltra_YdfB-like"/>
</dbReference>
<keyword evidence="2" id="KW-1185">Reference proteome</keyword>
<dbReference type="AlphaFoldDB" id="E6U1G7"/>
<dbReference type="KEGG" id="bco:Bcell_0938"/>
<accession>E6U1G7</accession>
<name>E6U1G7_EVAC2</name>
<dbReference type="OrthoDB" id="7054616at2"/>
<dbReference type="Gene3D" id="3.40.630.30">
    <property type="match status" value="1"/>
</dbReference>
<dbReference type="HOGENOM" id="CLU_074296_1_0_9"/>
<dbReference type="PANTHER" id="PTHR31143">
    <property type="match status" value="1"/>
</dbReference>
<dbReference type="RefSeq" id="WP_013487555.1">
    <property type="nucleotide sequence ID" value="NC_014829.1"/>
</dbReference>
<dbReference type="PANTHER" id="PTHR31143:SF2">
    <property type="entry name" value="FR47-LIKE DOMAIN-CONTAINING PROTEIN-RELATED"/>
    <property type="match status" value="1"/>
</dbReference>
<dbReference type="Pfam" id="PF12746">
    <property type="entry name" value="GNAT_acetyltran"/>
    <property type="match status" value="1"/>
</dbReference>
<evidence type="ECO:0000313" key="2">
    <source>
        <dbReference type="Proteomes" id="UP000001401"/>
    </source>
</evidence>
<keyword evidence="1" id="KW-0808">Transferase</keyword>
<dbReference type="STRING" id="649639.Bcell_0938"/>
<dbReference type="InterPro" id="IPR016181">
    <property type="entry name" value="Acyl_CoA_acyltransferase"/>
</dbReference>
<dbReference type="Proteomes" id="UP000001401">
    <property type="component" value="Chromosome"/>
</dbReference>
<dbReference type="GO" id="GO:0016740">
    <property type="term" value="F:transferase activity"/>
    <property type="evidence" value="ECO:0007669"/>
    <property type="project" value="UniProtKB-KW"/>
</dbReference>
<dbReference type="eggNOG" id="COG1670">
    <property type="taxonomic scope" value="Bacteria"/>
</dbReference>
<dbReference type="EMBL" id="CP002394">
    <property type="protein sequence ID" value="ADU29214.1"/>
    <property type="molecule type" value="Genomic_DNA"/>
</dbReference>
<sequence length="276" mass="31589">MISELQKCEFYKCRGLLNEHGHIEAKAIVEGVNPGRIFVDNMDSPTSGLIWLGNNDGFFFIGNERNEYFNADLNHFIDTVVLPEARKVGLTWFEGIGNHALWDETIKGVFKHRHVDSWDQRVYTLQRKDFKHNVEFTLGEEYNIFKINDTLFNNTASSIKNIAFLHSKVSAFWSSPETFFHKGLGYCAVYNDEIVCICLSGFVVNQVHCIDIETLEGHQGKKLAQNVALAFVEKCMANNLAPYWDCMESNKPSMAVAEKIGLRNVFNYKGYAFKFE</sequence>